<dbReference type="AlphaFoldDB" id="A0AAD2FLA0"/>
<proteinExistence type="predicted"/>
<feature type="compositionally biased region" description="Basic residues" evidence="1">
    <location>
        <begin position="222"/>
        <end position="232"/>
    </location>
</feature>
<reference evidence="2" key="1">
    <citation type="submission" date="2023-08" db="EMBL/GenBank/DDBJ databases">
        <authorList>
            <person name="Audoor S."/>
            <person name="Bilcke G."/>
        </authorList>
    </citation>
    <scope>NUCLEOTIDE SEQUENCE</scope>
</reference>
<dbReference type="Proteomes" id="UP001295423">
    <property type="component" value="Unassembled WGS sequence"/>
</dbReference>
<accession>A0AAD2FLA0</accession>
<gene>
    <name evidence="2" type="ORF">CYCCA115_LOCUS6783</name>
</gene>
<protein>
    <submittedName>
        <fullName evidence="2">Uncharacterized protein</fullName>
    </submittedName>
</protein>
<comment type="caution">
    <text evidence="2">The sequence shown here is derived from an EMBL/GenBank/DDBJ whole genome shotgun (WGS) entry which is preliminary data.</text>
</comment>
<feature type="region of interest" description="Disordered" evidence="1">
    <location>
        <begin position="1"/>
        <end position="22"/>
    </location>
</feature>
<feature type="compositionally biased region" description="Low complexity" evidence="1">
    <location>
        <begin position="120"/>
        <end position="141"/>
    </location>
</feature>
<name>A0AAD2FLA0_9STRA</name>
<sequence length="232" mass="26070">MTPVDHQHQAGQNIQRDSGAPNRLSFAAMSLEEATLPTSNSAQVIDAQIVTFSSNLDDTENRVIDSQRIQPFSTLPRGPFQTPPIMKRKRRPSTVTPPREQPKRDILWITEPPLFPRLDSGLDSDSNLLNSNEGEENTTLSLPKASSYNPFRKINYRRTQIREEEDTMPALPPVQRRTPFSCLGFPNIPTLDDDSPQPRRTITTTPSSSLPTVPAVSTWRKGPLKMRRLNSS</sequence>
<feature type="compositionally biased region" description="Low complexity" evidence="1">
    <location>
        <begin position="198"/>
        <end position="218"/>
    </location>
</feature>
<keyword evidence="3" id="KW-1185">Reference proteome</keyword>
<evidence type="ECO:0000313" key="3">
    <source>
        <dbReference type="Proteomes" id="UP001295423"/>
    </source>
</evidence>
<feature type="region of interest" description="Disordered" evidence="1">
    <location>
        <begin position="120"/>
        <end position="146"/>
    </location>
</feature>
<evidence type="ECO:0000313" key="2">
    <source>
        <dbReference type="EMBL" id="CAJ1939893.1"/>
    </source>
</evidence>
<feature type="region of interest" description="Disordered" evidence="1">
    <location>
        <begin position="67"/>
        <end position="101"/>
    </location>
</feature>
<organism evidence="2 3">
    <name type="scientific">Cylindrotheca closterium</name>
    <dbReference type="NCBI Taxonomy" id="2856"/>
    <lineage>
        <taxon>Eukaryota</taxon>
        <taxon>Sar</taxon>
        <taxon>Stramenopiles</taxon>
        <taxon>Ochrophyta</taxon>
        <taxon>Bacillariophyta</taxon>
        <taxon>Bacillariophyceae</taxon>
        <taxon>Bacillariophycidae</taxon>
        <taxon>Bacillariales</taxon>
        <taxon>Bacillariaceae</taxon>
        <taxon>Cylindrotheca</taxon>
    </lineage>
</organism>
<evidence type="ECO:0000256" key="1">
    <source>
        <dbReference type="SAM" id="MobiDB-lite"/>
    </source>
</evidence>
<feature type="region of interest" description="Disordered" evidence="1">
    <location>
        <begin position="186"/>
        <end position="232"/>
    </location>
</feature>
<dbReference type="EMBL" id="CAKOGP040000868">
    <property type="protein sequence ID" value="CAJ1939893.1"/>
    <property type="molecule type" value="Genomic_DNA"/>
</dbReference>